<protein>
    <submittedName>
        <fullName evidence="1">Uncharacterized protein</fullName>
    </submittedName>
</protein>
<dbReference type="AlphaFoldDB" id="A0A0D7ABQ7"/>
<dbReference type="OrthoDB" id="3268967at2759"/>
<evidence type="ECO:0000313" key="1">
    <source>
        <dbReference type="EMBL" id="KIY48110.1"/>
    </source>
</evidence>
<proteinExistence type="predicted"/>
<evidence type="ECO:0000313" key="2">
    <source>
        <dbReference type="Proteomes" id="UP000054144"/>
    </source>
</evidence>
<gene>
    <name evidence="1" type="ORF">FISHEDRAFT_43892</name>
</gene>
<organism evidence="1 2">
    <name type="scientific">Fistulina hepatica ATCC 64428</name>
    <dbReference type="NCBI Taxonomy" id="1128425"/>
    <lineage>
        <taxon>Eukaryota</taxon>
        <taxon>Fungi</taxon>
        <taxon>Dikarya</taxon>
        <taxon>Basidiomycota</taxon>
        <taxon>Agaricomycotina</taxon>
        <taxon>Agaricomycetes</taxon>
        <taxon>Agaricomycetidae</taxon>
        <taxon>Agaricales</taxon>
        <taxon>Fistulinaceae</taxon>
        <taxon>Fistulina</taxon>
    </lineage>
</organism>
<accession>A0A0D7ABQ7</accession>
<sequence>MSQFDLHLVYIPGEENTAANTLSRLPCTKEHQPDESALCPRPAYESWLAHNIGSVLCITAD</sequence>
<dbReference type="Proteomes" id="UP000054144">
    <property type="component" value="Unassembled WGS sequence"/>
</dbReference>
<keyword evidence="2" id="KW-1185">Reference proteome</keyword>
<name>A0A0D7ABQ7_9AGAR</name>
<dbReference type="EMBL" id="KN881856">
    <property type="protein sequence ID" value="KIY48110.1"/>
    <property type="molecule type" value="Genomic_DNA"/>
</dbReference>
<reference evidence="1 2" key="1">
    <citation type="journal article" date="2015" name="Fungal Genet. Biol.">
        <title>Evolution of novel wood decay mechanisms in Agaricales revealed by the genome sequences of Fistulina hepatica and Cylindrobasidium torrendii.</title>
        <authorList>
            <person name="Floudas D."/>
            <person name="Held B.W."/>
            <person name="Riley R."/>
            <person name="Nagy L.G."/>
            <person name="Koehler G."/>
            <person name="Ransdell A.S."/>
            <person name="Younus H."/>
            <person name="Chow J."/>
            <person name="Chiniquy J."/>
            <person name="Lipzen A."/>
            <person name="Tritt A."/>
            <person name="Sun H."/>
            <person name="Haridas S."/>
            <person name="LaButti K."/>
            <person name="Ohm R.A."/>
            <person name="Kues U."/>
            <person name="Blanchette R.A."/>
            <person name="Grigoriev I.V."/>
            <person name="Minto R.E."/>
            <person name="Hibbett D.S."/>
        </authorList>
    </citation>
    <scope>NUCLEOTIDE SEQUENCE [LARGE SCALE GENOMIC DNA]</scope>
    <source>
        <strain evidence="1 2">ATCC 64428</strain>
    </source>
</reference>